<dbReference type="AlphaFoldDB" id="A0A4V2T4Y3"/>
<protein>
    <submittedName>
        <fullName evidence="1">Uncharacterized protein</fullName>
    </submittedName>
</protein>
<comment type="caution">
    <text evidence="1">The sequence shown here is derived from an EMBL/GenBank/DDBJ whole genome shotgun (WGS) entry which is preliminary data.</text>
</comment>
<dbReference type="Gene3D" id="2.160.10.10">
    <property type="entry name" value="Hexapeptide repeat proteins"/>
    <property type="match status" value="1"/>
</dbReference>
<proteinExistence type="predicted"/>
<reference evidence="1 2" key="1">
    <citation type="submission" date="2019-03" db="EMBL/GenBank/DDBJ databases">
        <title>Genomic Encyclopedia of Type Strains, Phase IV (KMG-IV): sequencing the most valuable type-strain genomes for metagenomic binning, comparative biology and taxonomic classification.</title>
        <authorList>
            <person name="Goeker M."/>
        </authorList>
    </citation>
    <scope>NUCLEOTIDE SEQUENCE [LARGE SCALE GENOMIC DNA]</scope>
    <source>
        <strain evidence="1 2">DSM 100013</strain>
    </source>
</reference>
<dbReference type="SUPFAM" id="SSF51161">
    <property type="entry name" value="Trimeric LpxA-like enzymes"/>
    <property type="match status" value="1"/>
</dbReference>
<dbReference type="InterPro" id="IPR011004">
    <property type="entry name" value="Trimer_LpxA-like_sf"/>
</dbReference>
<dbReference type="EMBL" id="SLYC01000002">
    <property type="protein sequence ID" value="TCQ07054.1"/>
    <property type="molecule type" value="Genomic_DNA"/>
</dbReference>
<dbReference type="PANTHER" id="PTHR43360:SF1">
    <property type="entry name" value="CARBOXYSOME ASSEMBLY PROTEIN CCMM"/>
    <property type="match status" value="1"/>
</dbReference>
<organism evidence="1 2">
    <name type="scientific">Serpentinicella alkaliphila</name>
    <dbReference type="NCBI Taxonomy" id="1734049"/>
    <lineage>
        <taxon>Bacteria</taxon>
        <taxon>Bacillati</taxon>
        <taxon>Bacillota</taxon>
        <taxon>Clostridia</taxon>
        <taxon>Peptostreptococcales</taxon>
        <taxon>Natronincolaceae</taxon>
        <taxon>Serpentinicella</taxon>
    </lineage>
</organism>
<evidence type="ECO:0000313" key="2">
    <source>
        <dbReference type="Proteomes" id="UP000295504"/>
    </source>
</evidence>
<name>A0A4V2T4Y3_9FIRM</name>
<keyword evidence="2" id="KW-1185">Reference proteome</keyword>
<dbReference type="InterPro" id="IPR052265">
    <property type="entry name" value="Gamma-CA"/>
</dbReference>
<gene>
    <name evidence="1" type="ORF">EDD79_100250</name>
</gene>
<dbReference type="Proteomes" id="UP000295504">
    <property type="component" value="Unassembled WGS sequence"/>
</dbReference>
<evidence type="ECO:0000313" key="1">
    <source>
        <dbReference type="EMBL" id="TCQ07054.1"/>
    </source>
</evidence>
<dbReference type="RefSeq" id="WP_132847401.1">
    <property type="nucleotide sequence ID" value="NZ_CP058648.1"/>
</dbReference>
<dbReference type="OrthoDB" id="9803036at2"/>
<accession>A0A4V2T4Y3</accession>
<sequence>MNKKHETELLQQKYSYCRCNPSNIYTVFIGPSPITSFTPYAYYPIIHPSSFSSPFSSIIGAVVINENVFIAPSASIRADEGFPFYIGTNSNIQDGIILHGLRALC</sequence>
<dbReference type="PANTHER" id="PTHR43360">
    <property type="entry name" value="CARBON DIOXIDE CONCENTRATING MECHANISM PROTEIN CCMM"/>
    <property type="match status" value="1"/>
</dbReference>